<evidence type="ECO:0000256" key="5">
    <source>
        <dbReference type="ARBA" id="ARBA00023163"/>
    </source>
</evidence>
<evidence type="ECO:0000256" key="1">
    <source>
        <dbReference type="ARBA" id="ARBA00004123"/>
    </source>
</evidence>
<dbReference type="Gene3D" id="1.10.10.60">
    <property type="entry name" value="Homeodomain-like"/>
    <property type="match status" value="2"/>
</dbReference>
<dbReference type="FunFam" id="1.10.10.60:FF:000268">
    <property type="entry name" value="Transcription factor MYB86"/>
    <property type="match status" value="1"/>
</dbReference>
<evidence type="ECO:0000256" key="3">
    <source>
        <dbReference type="ARBA" id="ARBA00023015"/>
    </source>
</evidence>
<protein>
    <submittedName>
        <fullName evidence="10">Myb-related protein Hv33-like isoform X1</fullName>
    </submittedName>
</protein>
<dbReference type="InterPro" id="IPR009057">
    <property type="entry name" value="Homeodomain-like_sf"/>
</dbReference>
<dbReference type="Pfam" id="PF00249">
    <property type="entry name" value="Myb_DNA-binding"/>
    <property type="match status" value="2"/>
</dbReference>
<dbReference type="PANTHER" id="PTHR47997:SF75">
    <property type="entry name" value="MYB DOMAIN PROTEIN 55"/>
    <property type="match status" value="1"/>
</dbReference>
<dbReference type="InterPro" id="IPR017930">
    <property type="entry name" value="Myb_dom"/>
</dbReference>
<feature type="domain" description="HTH myb-type" evidence="8">
    <location>
        <begin position="80"/>
        <end position="134"/>
    </location>
</feature>
<evidence type="ECO:0000259" key="7">
    <source>
        <dbReference type="PROSITE" id="PS50090"/>
    </source>
</evidence>
<gene>
    <name evidence="10" type="primary">LOC109716986</name>
</gene>
<dbReference type="PANTHER" id="PTHR47997">
    <property type="entry name" value="MYB DOMAIN PROTEIN 55"/>
    <property type="match status" value="1"/>
</dbReference>
<name>A0A6P5FZ03_ANACO</name>
<evidence type="ECO:0000259" key="8">
    <source>
        <dbReference type="PROSITE" id="PS51294"/>
    </source>
</evidence>
<feature type="domain" description="HTH myb-type" evidence="8">
    <location>
        <begin position="27"/>
        <end position="79"/>
    </location>
</feature>
<dbReference type="GeneID" id="109716986"/>
<dbReference type="SMART" id="SM00717">
    <property type="entry name" value="SANT"/>
    <property type="match status" value="2"/>
</dbReference>
<dbReference type="Proteomes" id="UP000515123">
    <property type="component" value="Linkage group 11"/>
</dbReference>
<keyword evidence="2" id="KW-0677">Repeat</keyword>
<proteinExistence type="predicted"/>
<evidence type="ECO:0000256" key="4">
    <source>
        <dbReference type="ARBA" id="ARBA00023125"/>
    </source>
</evidence>
<dbReference type="AlphaFoldDB" id="A0A6P5FZ03"/>
<dbReference type="SUPFAM" id="SSF46689">
    <property type="entry name" value="Homeodomain-like"/>
    <property type="match status" value="1"/>
</dbReference>
<keyword evidence="9" id="KW-1185">Reference proteome</keyword>
<dbReference type="OrthoDB" id="2143914at2759"/>
<dbReference type="PROSITE" id="PS50090">
    <property type="entry name" value="MYB_LIKE"/>
    <property type="match status" value="2"/>
</dbReference>
<dbReference type="GO" id="GO:0003677">
    <property type="term" value="F:DNA binding"/>
    <property type="evidence" value="ECO:0007669"/>
    <property type="project" value="UniProtKB-KW"/>
</dbReference>
<comment type="subcellular location">
    <subcellularLocation>
        <location evidence="1">Nucleus</location>
    </subcellularLocation>
</comment>
<dbReference type="RefSeq" id="XP_020098210.1">
    <property type="nucleotide sequence ID" value="XM_020242621.1"/>
</dbReference>
<dbReference type="InterPro" id="IPR001005">
    <property type="entry name" value="SANT/Myb"/>
</dbReference>
<keyword evidence="3" id="KW-0805">Transcription regulation</keyword>
<evidence type="ECO:0000313" key="10">
    <source>
        <dbReference type="RefSeq" id="XP_020098210.1"/>
    </source>
</evidence>
<sequence>MSIEVSREAKPAIRNKSMRHDSRCLRQQKLRKGLWSPEEDEKLYNHISRFGVGSWSSVANLAGLQRCGKSCRLRWINYLRPDLKRGSFSQQEEDLIISLHGILGNRWSQIASQLPGRTDNEIKNFWNSCLKKKLVQQGVDPATHMPLNETLGSREGKLEPNNSNNVGSSAHLAATAVFDPFPFGAISDQSASNLTIYSQLENSQICDFNSAIDISENYGYGKSSSDSSSWNCNVGSEMNNALNWAASDIRREETFEYNVENGEDYNGYPIGSLSRHLSENCFELSQGELASEFDVGLF</sequence>
<reference evidence="10" key="2">
    <citation type="submission" date="2025-08" db="UniProtKB">
        <authorList>
            <consortium name="RefSeq"/>
        </authorList>
    </citation>
    <scope>IDENTIFICATION</scope>
    <source>
        <tissue evidence="10">Leaf</tissue>
    </source>
</reference>
<evidence type="ECO:0000256" key="2">
    <source>
        <dbReference type="ARBA" id="ARBA00022737"/>
    </source>
</evidence>
<dbReference type="GO" id="GO:0005634">
    <property type="term" value="C:nucleus"/>
    <property type="evidence" value="ECO:0007669"/>
    <property type="project" value="UniProtKB-SubCell"/>
</dbReference>
<dbReference type="CDD" id="cd00167">
    <property type="entry name" value="SANT"/>
    <property type="match status" value="2"/>
</dbReference>
<reference evidence="9" key="1">
    <citation type="journal article" date="2015" name="Nat. Genet.">
        <title>The pineapple genome and the evolution of CAM photosynthesis.</title>
        <authorList>
            <person name="Ming R."/>
            <person name="VanBuren R."/>
            <person name="Wai C.M."/>
            <person name="Tang H."/>
            <person name="Schatz M.C."/>
            <person name="Bowers J.E."/>
            <person name="Lyons E."/>
            <person name="Wang M.L."/>
            <person name="Chen J."/>
            <person name="Biggers E."/>
            <person name="Zhang J."/>
            <person name="Huang L."/>
            <person name="Zhang L."/>
            <person name="Miao W."/>
            <person name="Zhang J."/>
            <person name="Ye Z."/>
            <person name="Miao C."/>
            <person name="Lin Z."/>
            <person name="Wang H."/>
            <person name="Zhou H."/>
            <person name="Yim W.C."/>
            <person name="Priest H.D."/>
            <person name="Zheng C."/>
            <person name="Woodhouse M."/>
            <person name="Edger P.P."/>
            <person name="Guyot R."/>
            <person name="Guo H.B."/>
            <person name="Guo H."/>
            <person name="Zheng G."/>
            <person name="Singh R."/>
            <person name="Sharma A."/>
            <person name="Min X."/>
            <person name="Zheng Y."/>
            <person name="Lee H."/>
            <person name="Gurtowski J."/>
            <person name="Sedlazeck F.J."/>
            <person name="Harkess A."/>
            <person name="McKain M.R."/>
            <person name="Liao Z."/>
            <person name="Fang J."/>
            <person name="Liu J."/>
            <person name="Zhang X."/>
            <person name="Zhang Q."/>
            <person name="Hu W."/>
            <person name="Qin Y."/>
            <person name="Wang K."/>
            <person name="Chen L.Y."/>
            <person name="Shirley N."/>
            <person name="Lin Y.R."/>
            <person name="Liu L.Y."/>
            <person name="Hernandez A.G."/>
            <person name="Wright C.L."/>
            <person name="Bulone V."/>
            <person name="Tuskan G.A."/>
            <person name="Heath K."/>
            <person name="Zee F."/>
            <person name="Moore P.H."/>
            <person name="Sunkar R."/>
            <person name="Leebens-Mack J.H."/>
            <person name="Mockler T."/>
            <person name="Bennetzen J.L."/>
            <person name="Freeling M."/>
            <person name="Sankoff D."/>
            <person name="Paterson A.H."/>
            <person name="Zhu X."/>
            <person name="Yang X."/>
            <person name="Smith J.A."/>
            <person name="Cushman J.C."/>
            <person name="Paull R.E."/>
            <person name="Yu Q."/>
        </authorList>
    </citation>
    <scope>NUCLEOTIDE SEQUENCE [LARGE SCALE GENOMIC DNA]</scope>
    <source>
        <strain evidence="9">cv. F153</strain>
    </source>
</reference>
<dbReference type="FunFam" id="1.10.10.60:FF:000158">
    <property type="entry name" value="MYB transcription factor"/>
    <property type="match status" value="1"/>
</dbReference>
<accession>A0A6P5FZ03</accession>
<organism evidence="9 10">
    <name type="scientific">Ananas comosus</name>
    <name type="common">Pineapple</name>
    <name type="synonym">Ananas ananas</name>
    <dbReference type="NCBI Taxonomy" id="4615"/>
    <lineage>
        <taxon>Eukaryota</taxon>
        <taxon>Viridiplantae</taxon>
        <taxon>Streptophyta</taxon>
        <taxon>Embryophyta</taxon>
        <taxon>Tracheophyta</taxon>
        <taxon>Spermatophyta</taxon>
        <taxon>Magnoliopsida</taxon>
        <taxon>Liliopsida</taxon>
        <taxon>Poales</taxon>
        <taxon>Bromeliaceae</taxon>
        <taxon>Bromelioideae</taxon>
        <taxon>Ananas</taxon>
    </lineage>
</organism>
<keyword evidence="5" id="KW-0804">Transcription</keyword>
<keyword evidence="4" id="KW-0238">DNA-binding</keyword>
<evidence type="ECO:0000313" key="9">
    <source>
        <dbReference type="Proteomes" id="UP000515123"/>
    </source>
</evidence>
<dbReference type="InterPro" id="IPR051953">
    <property type="entry name" value="Plant_SW-associated_TFs"/>
</dbReference>
<feature type="domain" description="Myb-like" evidence="7">
    <location>
        <begin position="27"/>
        <end position="79"/>
    </location>
</feature>
<feature type="domain" description="Myb-like" evidence="7">
    <location>
        <begin position="80"/>
        <end position="130"/>
    </location>
</feature>
<dbReference type="PROSITE" id="PS51294">
    <property type="entry name" value="HTH_MYB"/>
    <property type="match status" value="2"/>
</dbReference>
<evidence type="ECO:0000256" key="6">
    <source>
        <dbReference type="ARBA" id="ARBA00023242"/>
    </source>
</evidence>
<keyword evidence="6" id="KW-0539">Nucleus</keyword>